<proteinExistence type="predicted"/>
<organism evidence="1 2">
    <name type="scientific">Ceratocystis fimbriata CBS 114723</name>
    <dbReference type="NCBI Taxonomy" id="1035309"/>
    <lineage>
        <taxon>Eukaryota</taxon>
        <taxon>Fungi</taxon>
        <taxon>Dikarya</taxon>
        <taxon>Ascomycota</taxon>
        <taxon>Pezizomycotina</taxon>
        <taxon>Sordariomycetes</taxon>
        <taxon>Hypocreomycetidae</taxon>
        <taxon>Microascales</taxon>
        <taxon>Ceratocystidaceae</taxon>
        <taxon>Ceratocystis</taxon>
    </lineage>
</organism>
<accession>A0A2C5X314</accession>
<keyword evidence="2" id="KW-1185">Reference proteome</keyword>
<name>A0A2C5X314_9PEZI</name>
<evidence type="ECO:0000313" key="1">
    <source>
        <dbReference type="EMBL" id="PHH55429.1"/>
    </source>
</evidence>
<gene>
    <name evidence="1" type="ORF">CFIMG_000573RAa</name>
</gene>
<dbReference type="EMBL" id="APWK03000011">
    <property type="protein sequence ID" value="PHH55429.1"/>
    <property type="molecule type" value="Genomic_DNA"/>
</dbReference>
<sequence length="72" mass="8000">MSQPATVIVAKMRKTKQIKLPRYTAQVYGISTRHSSLTSRLALIVPRNGCTPSIKDGHGCGRRLTEHILLDQ</sequence>
<reference evidence="1 2" key="2">
    <citation type="journal article" date="2013" name="IMA Fungus">
        <title>IMA Genome-F 1: Ceratocystis fimbriata: Draft nuclear genome sequence for the plant pathogen, Ceratocystis fimbriata.</title>
        <authorList>
            <person name="Wilken P.M."/>
            <person name="Steenkamp E.T."/>
            <person name="Wingfield M.J."/>
            <person name="de Beer Z.W."/>
            <person name="Wingfield B.D."/>
        </authorList>
    </citation>
    <scope>NUCLEOTIDE SEQUENCE [LARGE SCALE GENOMIC DNA]</scope>
    <source>
        <strain evidence="1 2">CBS 114723</strain>
    </source>
</reference>
<dbReference type="AlphaFoldDB" id="A0A2C5X314"/>
<evidence type="ECO:0000313" key="2">
    <source>
        <dbReference type="Proteomes" id="UP000222788"/>
    </source>
</evidence>
<reference evidence="1 2" key="1">
    <citation type="journal article" date="2013" name="Fungal Biol.">
        <title>Analysis of microsatellite markers in the genome of the plant pathogen Ceratocystis fimbriata.</title>
        <authorList>
            <person name="Simpson M.C."/>
            <person name="Wilken P.M."/>
            <person name="Coetzee M.P."/>
            <person name="Wingfield M.J."/>
            <person name="Wingfield B.D."/>
        </authorList>
    </citation>
    <scope>NUCLEOTIDE SEQUENCE [LARGE SCALE GENOMIC DNA]</scope>
    <source>
        <strain evidence="1 2">CBS 114723</strain>
    </source>
</reference>
<comment type="caution">
    <text evidence="1">The sequence shown here is derived from an EMBL/GenBank/DDBJ whole genome shotgun (WGS) entry which is preliminary data.</text>
</comment>
<protein>
    <submittedName>
        <fullName evidence="1">Uncharacterized protein</fullName>
    </submittedName>
</protein>
<dbReference type="Proteomes" id="UP000222788">
    <property type="component" value="Unassembled WGS sequence"/>
</dbReference>